<keyword evidence="3" id="KW-1185">Reference proteome</keyword>
<name>A0ABQ0L714_MYCCL</name>
<dbReference type="Proteomes" id="UP000815677">
    <property type="component" value="Unassembled WGS sequence"/>
</dbReference>
<evidence type="ECO:0000313" key="3">
    <source>
        <dbReference type="Proteomes" id="UP000815677"/>
    </source>
</evidence>
<feature type="compositionally biased region" description="Basic and acidic residues" evidence="1">
    <location>
        <begin position="35"/>
        <end position="44"/>
    </location>
</feature>
<protein>
    <submittedName>
        <fullName evidence="2">Uncharacterized protein</fullName>
    </submittedName>
</protein>
<sequence>MLLTTELPSRLCGQKKDKKKKKKASTDPSAGPARKNGEGDFKGKRLELLQQHLVDYPRVASMKRGKHKYQRDATHWQALDKKYWHDFPWRLPLNEEPPSDDEELEPLRALPAEEEEEKMAQVINATRQKYRWWIGRQERGVKSAKTPFAPWLDQLRQQVGPPPRRIADHQFYIQHPNHKLDVLAELNTRHPDTTRKTRLKLLNRLGQQMLDGRSTTLARRGAFWLQIPLPVRSFSFYSISSLFTYRPSSSCNSKIQFAFHLPPNTDKPQPASAPAFALHLYLPHSPFVGVNAVSALTHVPDKSRIKSNDFCISNGVSSTEVGNTNQKHAPLEFYAPFPILRRLDSAAKQSQRVVRVVFKLIQQRNDDGRELISSTSQAY</sequence>
<evidence type="ECO:0000313" key="2">
    <source>
        <dbReference type="EMBL" id="GAT46797.1"/>
    </source>
</evidence>
<evidence type="ECO:0000256" key="1">
    <source>
        <dbReference type="SAM" id="MobiDB-lite"/>
    </source>
</evidence>
<organism evidence="2 3">
    <name type="scientific">Mycena chlorophos</name>
    <name type="common">Agaric fungus</name>
    <name type="synonym">Agaricus chlorophos</name>
    <dbReference type="NCBI Taxonomy" id="658473"/>
    <lineage>
        <taxon>Eukaryota</taxon>
        <taxon>Fungi</taxon>
        <taxon>Dikarya</taxon>
        <taxon>Basidiomycota</taxon>
        <taxon>Agaricomycotina</taxon>
        <taxon>Agaricomycetes</taxon>
        <taxon>Agaricomycetidae</taxon>
        <taxon>Agaricales</taxon>
        <taxon>Marasmiineae</taxon>
        <taxon>Mycenaceae</taxon>
        <taxon>Mycena</taxon>
    </lineage>
</organism>
<gene>
    <name evidence="2" type="ORF">MCHLO_04296</name>
</gene>
<reference evidence="2" key="1">
    <citation type="submission" date="2014-09" db="EMBL/GenBank/DDBJ databases">
        <title>Genome sequence of the luminous mushroom Mycena chlorophos for searching fungal bioluminescence genes.</title>
        <authorList>
            <person name="Tanaka Y."/>
            <person name="Kasuga D."/>
            <person name="Oba Y."/>
            <person name="Hase S."/>
            <person name="Sato K."/>
            <person name="Oba Y."/>
            <person name="Sakakibara Y."/>
        </authorList>
    </citation>
    <scope>NUCLEOTIDE SEQUENCE</scope>
</reference>
<accession>A0ABQ0L714</accession>
<feature type="region of interest" description="Disordered" evidence="1">
    <location>
        <begin position="1"/>
        <end position="44"/>
    </location>
</feature>
<proteinExistence type="predicted"/>
<dbReference type="EMBL" id="DF842790">
    <property type="protein sequence ID" value="GAT46797.1"/>
    <property type="molecule type" value="Genomic_DNA"/>
</dbReference>